<keyword evidence="3" id="KW-1185">Reference proteome</keyword>
<dbReference type="Pfam" id="PF12146">
    <property type="entry name" value="Hydrolase_4"/>
    <property type="match status" value="1"/>
</dbReference>
<dbReference type="InterPro" id="IPR029058">
    <property type="entry name" value="AB_hydrolase_fold"/>
</dbReference>
<dbReference type="SUPFAM" id="SSF53474">
    <property type="entry name" value="alpha/beta-Hydrolases"/>
    <property type="match status" value="1"/>
</dbReference>
<name>A0ABT2LVA1_9HYPH</name>
<reference evidence="2 3" key="1">
    <citation type="submission" date="2022-09" db="EMBL/GenBank/DDBJ databases">
        <title>Chelativorans salina sp. nov., a novel slightly halophilic bacterium isolated from a saline lake sediment enrichment.</title>
        <authorList>
            <person name="Gao L."/>
            <person name="Fang B.-Z."/>
            <person name="Li W.-J."/>
        </authorList>
    </citation>
    <scope>NUCLEOTIDE SEQUENCE [LARGE SCALE GENOMIC DNA]</scope>
    <source>
        <strain evidence="2 3">EGI FJ00035</strain>
    </source>
</reference>
<dbReference type="RefSeq" id="WP_260906067.1">
    <property type="nucleotide sequence ID" value="NZ_JAOCZP010000008.1"/>
</dbReference>
<comment type="caution">
    <text evidence="2">The sequence shown here is derived from an EMBL/GenBank/DDBJ whole genome shotgun (WGS) entry which is preliminary data.</text>
</comment>
<keyword evidence="2" id="KW-0378">Hydrolase</keyword>
<protein>
    <submittedName>
        <fullName evidence="2">Alpha/beta hydrolase</fullName>
    </submittedName>
</protein>
<evidence type="ECO:0000313" key="3">
    <source>
        <dbReference type="Proteomes" id="UP001320831"/>
    </source>
</evidence>
<gene>
    <name evidence="2" type="ORF">N5A92_21020</name>
</gene>
<evidence type="ECO:0000313" key="2">
    <source>
        <dbReference type="EMBL" id="MCT7377503.1"/>
    </source>
</evidence>
<feature type="domain" description="Serine aminopeptidase S33" evidence="1">
    <location>
        <begin position="41"/>
        <end position="294"/>
    </location>
</feature>
<dbReference type="Proteomes" id="UP001320831">
    <property type="component" value="Unassembled WGS sequence"/>
</dbReference>
<dbReference type="EMBL" id="JAOCZP010000008">
    <property type="protein sequence ID" value="MCT7377503.1"/>
    <property type="molecule type" value="Genomic_DNA"/>
</dbReference>
<dbReference type="Gene3D" id="3.40.50.1820">
    <property type="entry name" value="alpha/beta hydrolase"/>
    <property type="match status" value="1"/>
</dbReference>
<evidence type="ECO:0000259" key="1">
    <source>
        <dbReference type="Pfam" id="PF12146"/>
    </source>
</evidence>
<dbReference type="InterPro" id="IPR051044">
    <property type="entry name" value="MAG_DAG_Lipase"/>
</dbReference>
<dbReference type="PANTHER" id="PTHR11614">
    <property type="entry name" value="PHOSPHOLIPASE-RELATED"/>
    <property type="match status" value="1"/>
</dbReference>
<dbReference type="GO" id="GO:0016787">
    <property type="term" value="F:hydrolase activity"/>
    <property type="evidence" value="ECO:0007669"/>
    <property type="project" value="UniProtKB-KW"/>
</dbReference>
<dbReference type="InterPro" id="IPR022742">
    <property type="entry name" value="Hydrolase_4"/>
</dbReference>
<accession>A0ABT2LVA1</accession>
<proteinExistence type="predicted"/>
<organism evidence="2 3">
    <name type="scientific">Chelativorans salis</name>
    <dbReference type="NCBI Taxonomy" id="2978478"/>
    <lineage>
        <taxon>Bacteria</taxon>
        <taxon>Pseudomonadati</taxon>
        <taxon>Pseudomonadota</taxon>
        <taxon>Alphaproteobacteria</taxon>
        <taxon>Hyphomicrobiales</taxon>
        <taxon>Phyllobacteriaceae</taxon>
        <taxon>Chelativorans</taxon>
    </lineage>
</organism>
<sequence>MSDLLREIPENPLPKSAVAGMMTGDDGVRIRYAHFPCRAENGTVVLLQGRNESIEKYFETVGDLAKRGFAAATLDWRGQGGSDRLLPNAGCGHIETFDDYVADLDRFFTEIVLPDCRPPYTVLAHSTGALIALLASPHLASRVSRMVLLAPLFTFIAPLPLSLVRAFTSTYFACGLGSRPVPGAGRRGAEIPFAANRLTSDSTRYTRNEALLSAHPELAVANLSTAWLRAAFTAAERVREREFMAGIRLPILFLAASADRVVSTPAIERYAKGLRSAHVLTIDGARHELLQEADLYREQVLAAFEAFARPSRGGGIQAPQPTADAG</sequence>